<feature type="chain" id="PRO_5010857885" evidence="2">
    <location>
        <begin position="19"/>
        <end position="151"/>
    </location>
</feature>
<keyword evidence="4" id="KW-1185">Reference proteome</keyword>
<sequence length="151" mass="16751">MKPHWLLTGCMLAAAAQAQPLNQQTQAHYQAQTTAMQPYLPIKLNRFLTIKAVSFHNGGTHVLYETAAAEPGAEVQNAVDTVRQNSRLAYYLDVCGSRPPLQIISNSYWVQDAAGRLVARWANTPEMCGRKEAREKKHATGPHGQKKRAAR</sequence>
<feature type="region of interest" description="Disordered" evidence="1">
    <location>
        <begin position="128"/>
        <end position="151"/>
    </location>
</feature>
<dbReference type="Proteomes" id="UP000193118">
    <property type="component" value="Unassembled WGS sequence"/>
</dbReference>
<organism evidence="3 4">
    <name type="scientific">Neisseria dentiae</name>
    <dbReference type="NCBI Taxonomy" id="194197"/>
    <lineage>
        <taxon>Bacteria</taxon>
        <taxon>Pseudomonadati</taxon>
        <taxon>Pseudomonadota</taxon>
        <taxon>Betaproteobacteria</taxon>
        <taxon>Neisseriales</taxon>
        <taxon>Neisseriaceae</taxon>
        <taxon>Neisseria</taxon>
    </lineage>
</organism>
<evidence type="ECO:0000256" key="2">
    <source>
        <dbReference type="SAM" id="SignalP"/>
    </source>
</evidence>
<comment type="caution">
    <text evidence="3">The sequence shown here is derived from an EMBL/GenBank/DDBJ whole genome shotgun (WGS) entry which is preliminary data.</text>
</comment>
<evidence type="ECO:0000256" key="1">
    <source>
        <dbReference type="SAM" id="MobiDB-lite"/>
    </source>
</evidence>
<gene>
    <name evidence="3" type="ORF">BWD09_02910</name>
</gene>
<dbReference type="EMBL" id="MTBO01000003">
    <property type="protein sequence ID" value="OSI18356.1"/>
    <property type="molecule type" value="Genomic_DNA"/>
</dbReference>
<keyword evidence="2" id="KW-0732">Signal</keyword>
<feature type="signal peptide" evidence="2">
    <location>
        <begin position="1"/>
        <end position="18"/>
    </location>
</feature>
<dbReference type="AlphaFoldDB" id="A0A1X3DEV1"/>
<name>A0A1X3DEV1_9NEIS</name>
<evidence type="ECO:0000313" key="4">
    <source>
        <dbReference type="Proteomes" id="UP000193118"/>
    </source>
</evidence>
<reference evidence="4" key="1">
    <citation type="submission" date="2017-01" db="EMBL/GenBank/DDBJ databases">
        <authorList>
            <person name="Wolfgang W.J."/>
            <person name="Cole J."/>
            <person name="Wroblewski D."/>
            <person name="Mcginnis J."/>
            <person name="Musser K.A."/>
        </authorList>
    </citation>
    <scope>NUCLEOTIDE SEQUENCE [LARGE SCALE GENOMIC DNA]</scope>
    <source>
        <strain evidence="4">DSM 19151</strain>
    </source>
</reference>
<evidence type="ECO:0000313" key="3">
    <source>
        <dbReference type="EMBL" id="OSI18356.1"/>
    </source>
</evidence>
<proteinExistence type="predicted"/>
<feature type="compositionally biased region" description="Basic residues" evidence="1">
    <location>
        <begin position="136"/>
        <end position="151"/>
    </location>
</feature>
<protein>
    <submittedName>
        <fullName evidence="3">Uncharacterized protein</fullName>
    </submittedName>
</protein>
<accession>A0A1X3DEV1</accession>
<dbReference type="RefSeq" id="WP_085365236.1">
    <property type="nucleotide sequence ID" value="NZ_CAUJPZ010000027.1"/>
</dbReference>
<dbReference type="GeneID" id="94581267"/>
<dbReference type="STRING" id="194197.BWD09_02910"/>